<dbReference type="SUPFAM" id="SSF53720">
    <property type="entry name" value="ALDH-like"/>
    <property type="match status" value="1"/>
</dbReference>
<dbReference type="PANTHER" id="PTHR11699">
    <property type="entry name" value="ALDEHYDE DEHYDROGENASE-RELATED"/>
    <property type="match status" value="1"/>
</dbReference>
<dbReference type="InterPro" id="IPR029510">
    <property type="entry name" value="Ald_DH_CS_GLU"/>
</dbReference>
<protein>
    <submittedName>
        <fullName evidence="6">Aldehyde dehydrogenase</fullName>
    </submittedName>
</protein>
<sequence length="511" mass="54879">MTDKLSLKTPRGRTVAFPTGLFIDGKFSKSSDGTTLTSINPATGKPLGDVSAGTRADVDRAVEAARTAFDTVWGPNSTPDVRCRALNKWADLIEAHADELGELESLDNGKPVWMARDVDIMDSAGCLRYYAGLADKVEGKTIEQTEGQKLAFTRSEAIGVVGQIIPWNYPIQMFAWKVAPALAAGNTIVLKPAEQTPLSALRLAELSVEAGFPPGVINIVNGLGPIVGQAIAEHEGIDKVAFTGSTVTGKKVAVAAATSNLKRTTLELGGKSPAVVFEDADLEQAAHWVTNGILFNMGQDCAASSRLLVQKSIHDDFVARLVRNFEAHQIGDPFDDKTTQGPQVSEMQYKKILGLIQSGKEQGATVATGGDTVQFAAGHEYNGGYFVRPTIFTGCRKGMRIYDEEIFGPVLCVMAFDDEDDAVQRANDTTYGLGAGIFSENASRCMRMVHKLKAGTVWCNMYLALSNAVPFGGFRQSGYGRELGIEGLAAYVQTKAVHWNYGEKAVWPVTG</sequence>
<dbReference type="CDD" id="cd07091">
    <property type="entry name" value="ALDH_F1-2_Ald2-like"/>
    <property type="match status" value="1"/>
</dbReference>
<dbReference type="PROSITE" id="PS00070">
    <property type="entry name" value="ALDEHYDE_DEHYDR_CYS"/>
    <property type="match status" value="1"/>
</dbReference>
<evidence type="ECO:0000313" key="6">
    <source>
        <dbReference type="EMBL" id="PWN92528.1"/>
    </source>
</evidence>
<gene>
    <name evidence="6" type="ORF">FA10DRAFT_250855</name>
</gene>
<dbReference type="GeneID" id="37041496"/>
<dbReference type="InterPro" id="IPR016163">
    <property type="entry name" value="Ald_DH_C"/>
</dbReference>
<evidence type="ECO:0000256" key="1">
    <source>
        <dbReference type="ARBA" id="ARBA00009986"/>
    </source>
</evidence>
<dbReference type="PROSITE" id="PS00687">
    <property type="entry name" value="ALDEHYDE_DEHYDR_GLU"/>
    <property type="match status" value="1"/>
</dbReference>
<feature type="active site" evidence="3">
    <location>
        <position position="267"/>
    </location>
</feature>
<dbReference type="InterPro" id="IPR016161">
    <property type="entry name" value="Ald_DH/histidinol_DH"/>
</dbReference>
<comment type="similarity">
    <text evidence="1 4">Belongs to the aldehyde dehydrogenase family.</text>
</comment>
<dbReference type="FunFam" id="3.40.605.10:FF:000007">
    <property type="entry name" value="NAD/NADP-dependent betaine aldehyde dehydrogenase"/>
    <property type="match status" value="1"/>
</dbReference>
<evidence type="ECO:0000256" key="2">
    <source>
        <dbReference type="ARBA" id="ARBA00023002"/>
    </source>
</evidence>
<dbReference type="FunFam" id="3.40.309.10:FF:000012">
    <property type="entry name" value="Betaine aldehyde dehydrogenase"/>
    <property type="match status" value="1"/>
</dbReference>
<proteinExistence type="inferred from homology"/>
<dbReference type="Pfam" id="PF00171">
    <property type="entry name" value="Aldedh"/>
    <property type="match status" value="1"/>
</dbReference>
<dbReference type="AlphaFoldDB" id="A0A316YV64"/>
<keyword evidence="7" id="KW-1185">Reference proteome</keyword>
<dbReference type="EMBL" id="KZ819635">
    <property type="protein sequence ID" value="PWN92528.1"/>
    <property type="molecule type" value="Genomic_DNA"/>
</dbReference>
<dbReference type="InterPro" id="IPR016162">
    <property type="entry name" value="Ald_DH_N"/>
</dbReference>
<name>A0A316YV64_9BASI</name>
<feature type="domain" description="Aldehyde dehydrogenase" evidence="5">
    <location>
        <begin position="30"/>
        <end position="497"/>
    </location>
</feature>
<accession>A0A316YV64</accession>
<dbReference type="Proteomes" id="UP000245768">
    <property type="component" value="Unassembled WGS sequence"/>
</dbReference>
<dbReference type="STRING" id="215250.A0A316YV64"/>
<dbReference type="OrthoDB" id="310895at2759"/>
<dbReference type="GO" id="GO:0016620">
    <property type="term" value="F:oxidoreductase activity, acting on the aldehyde or oxo group of donors, NAD or NADP as acceptor"/>
    <property type="evidence" value="ECO:0007669"/>
    <property type="project" value="InterPro"/>
</dbReference>
<evidence type="ECO:0000313" key="7">
    <source>
        <dbReference type="Proteomes" id="UP000245768"/>
    </source>
</evidence>
<dbReference type="RefSeq" id="XP_025379726.1">
    <property type="nucleotide sequence ID" value="XM_025519580.1"/>
</dbReference>
<dbReference type="InterPro" id="IPR015590">
    <property type="entry name" value="Aldehyde_DH_dom"/>
</dbReference>
<dbReference type="Gene3D" id="3.40.605.10">
    <property type="entry name" value="Aldehyde Dehydrogenase, Chain A, domain 1"/>
    <property type="match status" value="1"/>
</dbReference>
<keyword evidence="2 4" id="KW-0560">Oxidoreductase</keyword>
<evidence type="ECO:0000259" key="5">
    <source>
        <dbReference type="Pfam" id="PF00171"/>
    </source>
</evidence>
<reference evidence="6" key="1">
    <citation type="journal article" date="2018" name="Mol. Biol. Evol.">
        <title>Broad Genomic Sampling Reveals a Smut Pathogenic Ancestry of the Fungal Clade Ustilaginomycotina.</title>
        <authorList>
            <person name="Kijpornyongpan T."/>
            <person name="Mondo S.J."/>
            <person name="Barry K."/>
            <person name="Sandor L."/>
            <person name="Lee J."/>
            <person name="Lipzen A."/>
            <person name="Pangilinan J."/>
            <person name="LaButti K."/>
            <person name="Hainaut M."/>
            <person name="Henrissat B."/>
            <person name="Grigoriev I.V."/>
            <person name="Spatafora J.W."/>
            <person name="Aime M.C."/>
        </authorList>
    </citation>
    <scope>NUCLEOTIDE SEQUENCE [LARGE SCALE GENOMIC DNA]</scope>
    <source>
        <strain evidence="6">MCA 4198</strain>
    </source>
</reference>
<organism evidence="6 7">
    <name type="scientific">Acaromyces ingoldii</name>
    <dbReference type="NCBI Taxonomy" id="215250"/>
    <lineage>
        <taxon>Eukaryota</taxon>
        <taxon>Fungi</taxon>
        <taxon>Dikarya</taxon>
        <taxon>Basidiomycota</taxon>
        <taxon>Ustilaginomycotina</taxon>
        <taxon>Exobasidiomycetes</taxon>
        <taxon>Exobasidiales</taxon>
        <taxon>Cryptobasidiaceae</taxon>
        <taxon>Acaromyces</taxon>
    </lineage>
</organism>
<evidence type="ECO:0000256" key="4">
    <source>
        <dbReference type="RuleBase" id="RU003345"/>
    </source>
</evidence>
<dbReference type="Gene3D" id="3.40.309.10">
    <property type="entry name" value="Aldehyde Dehydrogenase, Chain A, domain 2"/>
    <property type="match status" value="1"/>
</dbReference>
<dbReference type="InterPro" id="IPR016160">
    <property type="entry name" value="Ald_DH_CS_CYS"/>
</dbReference>
<evidence type="ECO:0000256" key="3">
    <source>
        <dbReference type="PROSITE-ProRule" id="PRU10007"/>
    </source>
</evidence>
<dbReference type="InParanoid" id="A0A316YV64"/>